<dbReference type="OrthoDB" id="1699833at2759"/>
<evidence type="ECO:0000256" key="13">
    <source>
        <dbReference type="ARBA" id="ARBA00023014"/>
    </source>
</evidence>
<keyword evidence="14" id="KW-0314">Glutamate biosynthesis</keyword>
<dbReference type="InterPro" id="IPR017932">
    <property type="entry name" value="GATase_2_dom"/>
</dbReference>
<evidence type="ECO:0000256" key="1">
    <source>
        <dbReference type="ARBA" id="ARBA00001917"/>
    </source>
</evidence>
<gene>
    <name evidence="19" type="ORF">VITISV_008890</name>
</gene>
<dbReference type="InterPro" id="IPR029055">
    <property type="entry name" value="Ntn_hydrolases_N"/>
</dbReference>
<evidence type="ECO:0000256" key="16">
    <source>
        <dbReference type="ARBA" id="ARBA00037928"/>
    </source>
</evidence>
<comment type="pathway">
    <text evidence="4">Nitrogen metabolism.</text>
</comment>
<keyword evidence="9" id="KW-0479">Metal-binding</keyword>
<dbReference type="AlphaFoldDB" id="A5AW71"/>
<evidence type="ECO:0000259" key="18">
    <source>
        <dbReference type="Pfam" id="PF00310"/>
    </source>
</evidence>
<evidence type="ECO:0000256" key="12">
    <source>
        <dbReference type="ARBA" id="ARBA00023004"/>
    </source>
</evidence>
<evidence type="ECO:0000256" key="7">
    <source>
        <dbReference type="ARBA" id="ARBA00022630"/>
    </source>
</evidence>
<reference evidence="19" key="1">
    <citation type="journal article" date="2007" name="PLoS ONE">
        <title>The first genome sequence of an elite grapevine cultivar (Pinot noir Vitis vinifera L.): coping with a highly heterozygous genome.</title>
        <authorList>
            <person name="Velasco R."/>
            <person name="Zharkikh A."/>
            <person name="Troggio M."/>
            <person name="Cartwright D.A."/>
            <person name="Cestaro A."/>
            <person name="Pruss D."/>
            <person name="Pindo M."/>
            <person name="FitzGerald L.M."/>
            <person name="Vezzulli S."/>
            <person name="Reid J."/>
            <person name="Malacarne G."/>
            <person name="Iliev D."/>
            <person name="Coppola G."/>
            <person name="Wardell B."/>
            <person name="Micheletti D."/>
            <person name="Macalma T."/>
            <person name="Facci M."/>
            <person name="Mitchell J.T."/>
            <person name="Perazzolli M."/>
            <person name="Eldredge G."/>
            <person name="Gatto P."/>
            <person name="Oyzerski R."/>
            <person name="Moretto M."/>
            <person name="Gutin N."/>
            <person name="Stefanini M."/>
            <person name="Chen Y."/>
            <person name="Segala C."/>
            <person name="Davenport C."/>
            <person name="Dematte L."/>
            <person name="Mraz A."/>
            <person name="Battilana J."/>
            <person name="Stormo K."/>
            <person name="Costa F."/>
            <person name="Tao Q."/>
            <person name="Si-Ammour A."/>
            <person name="Harkins T."/>
            <person name="Lackey A."/>
            <person name="Perbost C."/>
            <person name="Taillon B."/>
            <person name="Stella A."/>
            <person name="Solovyev V."/>
            <person name="Fawcett J.A."/>
            <person name="Sterck L."/>
            <person name="Vandepoele K."/>
            <person name="Grando S.M."/>
            <person name="Toppo S."/>
            <person name="Moser C."/>
            <person name="Lanchbury J."/>
            <person name="Bogden R."/>
            <person name="Skolnick M."/>
            <person name="Sgaramella V."/>
            <person name="Bhatnagar S.K."/>
            <person name="Fontana P."/>
            <person name="Gutin A."/>
            <person name="Van de Peer Y."/>
            <person name="Salamini F."/>
            <person name="Viola R."/>
        </authorList>
    </citation>
    <scope>NUCLEOTIDE SEQUENCE</scope>
</reference>
<evidence type="ECO:0000256" key="9">
    <source>
        <dbReference type="ARBA" id="ARBA00022723"/>
    </source>
</evidence>
<comment type="pathway">
    <text evidence="3">Energy metabolism; nitrogen metabolism.</text>
</comment>
<dbReference type="Gene3D" id="3.60.20.10">
    <property type="entry name" value="Glutamine Phosphoribosylpyrophosphate, subunit 1, domain 1"/>
    <property type="match status" value="1"/>
</dbReference>
<evidence type="ECO:0000256" key="11">
    <source>
        <dbReference type="ARBA" id="ARBA00023002"/>
    </source>
</evidence>
<dbReference type="EMBL" id="AM437818">
    <property type="protein sequence ID" value="CAN64962.1"/>
    <property type="molecule type" value="Genomic_DNA"/>
</dbReference>
<protein>
    <recommendedName>
        <fullName evidence="17">glutamate synthase (ferredoxin)</fullName>
        <ecNumber evidence="17">1.4.7.1</ecNumber>
    </recommendedName>
</protein>
<evidence type="ECO:0000256" key="15">
    <source>
        <dbReference type="ARBA" id="ARBA00023291"/>
    </source>
</evidence>
<dbReference type="ExpressionAtlas" id="A5AW71">
    <property type="expression patterns" value="baseline"/>
</dbReference>
<proteinExistence type="inferred from homology"/>
<keyword evidence="15" id="KW-0003">3Fe-4S</keyword>
<comment type="pathway">
    <text evidence="16">Amino-acid biosynthesis; L-glutamate biosynthesis via GLT pathway; L-glutamate from 2-oxoglutarate and L-glutamine (ferredoxin route): step 1/1.</text>
</comment>
<organism evidence="19">
    <name type="scientific">Vitis vinifera</name>
    <name type="common">Grape</name>
    <dbReference type="NCBI Taxonomy" id="29760"/>
    <lineage>
        <taxon>Eukaryota</taxon>
        <taxon>Viridiplantae</taxon>
        <taxon>Streptophyta</taxon>
        <taxon>Embryophyta</taxon>
        <taxon>Tracheophyta</taxon>
        <taxon>Spermatophyta</taxon>
        <taxon>Magnoliopsida</taxon>
        <taxon>eudicotyledons</taxon>
        <taxon>Gunneridae</taxon>
        <taxon>Pentapetalae</taxon>
        <taxon>rosids</taxon>
        <taxon>Vitales</taxon>
        <taxon>Vitaceae</taxon>
        <taxon>Viteae</taxon>
        <taxon>Vitis</taxon>
    </lineage>
</organism>
<keyword evidence="6" id="KW-0028">Amino-acid biosynthesis</keyword>
<evidence type="ECO:0000256" key="6">
    <source>
        <dbReference type="ARBA" id="ARBA00022605"/>
    </source>
</evidence>
<evidence type="ECO:0000256" key="3">
    <source>
        <dbReference type="ARBA" id="ARBA00004802"/>
    </source>
</evidence>
<dbReference type="EC" id="1.4.7.1" evidence="17"/>
<evidence type="ECO:0000256" key="8">
    <source>
        <dbReference type="ARBA" id="ARBA00022643"/>
    </source>
</evidence>
<dbReference type="GO" id="GO:0006537">
    <property type="term" value="P:glutamate biosynthetic process"/>
    <property type="evidence" value="ECO:0007669"/>
    <property type="project" value="UniProtKB-KW"/>
</dbReference>
<evidence type="ECO:0000256" key="4">
    <source>
        <dbReference type="ARBA" id="ARBA00004909"/>
    </source>
</evidence>
<dbReference type="GO" id="GO:0016041">
    <property type="term" value="F:glutamate synthase (ferredoxin) activity"/>
    <property type="evidence" value="ECO:0007669"/>
    <property type="project" value="UniProtKB-EC"/>
</dbReference>
<dbReference type="InterPro" id="IPR050711">
    <property type="entry name" value="ET-N_metabolism_enzyme"/>
</dbReference>
<sequence length="170" mass="19162">MRVLGHNGEINTLRGKVNWMKAREGLLKCKELGLSKNEMKKLLPIVDASSSDSGAFDGVLELLVRAGRSLPEAVMMMIPEVWQNDKNMDSDRKALYEYFSALLEPWDGPALISFTDGAIFSNKVRIHSHFGHSYACFDSHMCMIVPGIHRFPHQLPCQFHFISRDPTLGT</sequence>
<evidence type="ECO:0000313" key="19">
    <source>
        <dbReference type="EMBL" id="CAN64962.1"/>
    </source>
</evidence>
<dbReference type="SUPFAM" id="SSF56235">
    <property type="entry name" value="N-terminal nucleophile aminohydrolases (Ntn hydrolases)"/>
    <property type="match status" value="1"/>
</dbReference>
<keyword evidence="10" id="KW-0315">Glutamine amidotransferase</keyword>
<dbReference type="Pfam" id="PF00310">
    <property type="entry name" value="GATase_2"/>
    <property type="match status" value="1"/>
</dbReference>
<name>A5AW71_VITVI</name>
<comment type="cofactor">
    <cofactor evidence="2">
        <name>[3Fe-4S] cluster</name>
        <dbReference type="ChEBI" id="CHEBI:21137"/>
    </cofactor>
</comment>
<evidence type="ECO:0000256" key="5">
    <source>
        <dbReference type="ARBA" id="ARBA00009716"/>
    </source>
</evidence>
<dbReference type="GO" id="GO:0046872">
    <property type="term" value="F:metal ion binding"/>
    <property type="evidence" value="ECO:0007669"/>
    <property type="project" value="UniProtKB-KW"/>
</dbReference>
<keyword evidence="12" id="KW-0408">Iron</keyword>
<comment type="similarity">
    <text evidence="5">Belongs to the glutamate synthase family.</text>
</comment>
<keyword evidence="13" id="KW-0411">Iron-sulfur</keyword>
<dbReference type="PANTHER" id="PTHR11938">
    <property type="entry name" value="FAD NADPH DEHYDROGENASE/OXIDOREDUCTASE"/>
    <property type="match status" value="1"/>
</dbReference>
<accession>A5AW71</accession>
<comment type="cofactor">
    <cofactor evidence="1">
        <name>FMN</name>
        <dbReference type="ChEBI" id="CHEBI:58210"/>
    </cofactor>
</comment>
<evidence type="ECO:0000256" key="14">
    <source>
        <dbReference type="ARBA" id="ARBA00023164"/>
    </source>
</evidence>
<evidence type="ECO:0000256" key="2">
    <source>
        <dbReference type="ARBA" id="ARBA00001927"/>
    </source>
</evidence>
<dbReference type="PANTHER" id="PTHR11938:SF133">
    <property type="entry name" value="GLUTAMATE SYNTHASE (NADH)"/>
    <property type="match status" value="1"/>
</dbReference>
<keyword evidence="8" id="KW-0288">FMN</keyword>
<keyword evidence="11" id="KW-0560">Oxidoreductase</keyword>
<evidence type="ECO:0000256" key="17">
    <source>
        <dbReference type="ARBA" id="ARBA00039085"/>
    </source>
</evidence>
<keyword evidence="7" id="KW-0285">Flavoprotein</keyword>
<evidence type="ECO:0000256" key="10">
    <source>
        <dbReference type="ARBA" id="ARBA00022962"/>
    </source>
</evidence>
<dbReference type="GO" id="GO:0051538">
    <property type="term" value="F:3 iron, 4 sulfur cluster binding"/>
    <property type="evidence" value="ECO:0007669"/>
    <property type="project" value="UniProtKB-KW"/>
</dbReference>
<feature type="domain" description="Glutamine amidotransferase type-2" evidence="18">
    <location>
        <begin position="1"/>
        <end position="120"/>
    </location>
</feature>